<dbReference type="AlphaFoldDB" id="A0A0E9T0S8"/>
<reference evidence="1" key="1">
    <citation type="submission" date="2014-11" db="EMBL/GenBank/DDBJ databases">
        <authorList>
            <person name="Amaro Gonzalez C."/>
        </authorList>
    </citation>
    <scope>NUCLEOTIDE SEQUENCE</scope>
</reference>
<dbReference type="EMBL" id="GBXM01082763">
    <property type="protein sequence ID" value="JAH25814.1"/>
    <property type="molecule type" value="Transcribed_RNA"/>
</dbReference>
<protein>
    <submittedName>
        <fullName evidence="1">Uncharacterized protein</fullName>
    </submittedName>
</protein>
<accession>A0A0E9T0S8</accession>
<organism evidence="1">
    <name type="scientific">Anguilla anguilla</name>
    <name type="common">European freshwater eel</name>
    <name type="synonym">Muraena anguilla</name>
    <dbReference type="NCBI Taxonomy" id="7936"/>
    <lineage>
        <taxon>Eukaryota</taxon>
        <taxon>Metazoa</taxon>
        <taxon>Chordata</taxon>
        <taxon>Craniata</taxon>
        <taxon>Vertebrata</taxon>
        <taxon>Euteleostomi</taxon>
        <taxon>Actinopterygii</taxon>
        <taxon>Neopterygii</taxon>
        <taxon>Teleostei</taxon>
        <taxon>Anguilliformes</taxon>
        <taxon>Anguillidae</taxon>
        <taxon>Anguilla</taxon>
    </lineage>
</organism>
<evidence type="ECO:0000313" key="1">
    <source>
        <dbReference type="EMBL" id="JAH46318.1"/>
    </source>
</evidence>
<reference evidence="1" key="2">
    <citation type="journal article" date="2015" name="Fish Shellfish Immunol.">
        <title>Early steps in the European eel (Anguilla anguilla)-Vibrio vulnificus interaction in the gills: Role of the RtxA13 toxin.</title>
        <authorList>
            <person name="Callol A."/>
            <person name="Pajuelo D."/>
            <person name="Ebbesson L."/>
            <person name="Teles M."/>
            <person name="MacKenzie S."/>
            <person name="Amaro C."/>
        </authorList>
    </citation>
    <scope>NUCLEOTIDE SEQUENCE</scope>
</reference>
<proteinExistence type="predicted"/>
<dbReference type="EMBL" id="GBXM01062259">
    <property type="protein sequence ID" value="JAH46318.1"/>
    <property type="molecule type" value="Transcribed_RNA"/>
</dbReference>
<name>A0A0E9T0S8_ANGAN</name>
<sequence length="35" mass="3975">MITKDMIELKHQDDMHHLHLLLAHGYSVGALPIVP</sequence>